<dbReference type="CDD" id="cd11299">
    <property type="entry name" value="O-FucT_plant"/>
    <property type="match status" value="1"/>
</dbReference>
<evidence type="ECO:0000313" key="16">
    <source>
        <dbReference type="EMBL" id="WMV53795.1"/>
    </source>
</evidence>
<evidence type="ECO:0000256" key="10">
    <source>
        <dbReference type="ARBA" id="ARBA00023180"/>
    </source>
</evidence>
<evidence type="ECO:0000256" key="14">
    <source>
        <dbReference type="SAM" id="MobiDB-lite"/>
    </source>
</evidence>
<evidence type="ECO:0000256" key="1">
    <source>
        <dbReference type="ARBA" id="ARBA00004606"/>
    </source>
</evidence>
<evidence type="ECO:0000256" key="7">
    <source>
        <dbReference type="ARBA" id="ARBA00022968"/>
    </source>
</evidence>
<organism evidence="16 17">
    <name type="scientific">Solanum verrucosum</name>
    <dbReference type="NCBI Taxonomy" id="315347"/>
    <lineage>
        <taxon>Eukaryota</taxon>
        <taxon>Viridiplantae</taxon>
        <taxon>Streptophyta</taxon>
        <taxon>Embryophyta</taxon>
        <taxon>Tracheophyta</taxon>
        <taxon>Spermatophyta</taxon>
        <taxon>Magnoliopsida</taxon>
        <taxon>eudicotyledons</taxon>
        <taxon>Gunneridae</taxon>
        <taxon>Pentapetalae</taxon>
        <taxon>asterids</taxon>
        <taxon>lamiids</taxon>
        <taxon>Solanales</taxon>
        <taxon>Solanaceae</taxon>
        <taxon>Solanoideae</taxon>
        <taxon>Solaneae</taxon>
        <taxon>Solanum</taxon>
    </lineage>
</organism>
<evidence type="ECO:0000256" key="8">
    <source>
        <dbReference type="ARBA" id="ARBA00022989"/>
    </source>
</evidence>
<evidence type="ECO:0000256" key="11">
    <source>
        <dbReference type="ARBA" id="ARBA00023253"/>
    </source>
</evidence>
<accession>A0AAF0ZYC0</accession>
<keyword evidence="17" id="KW-1185">Reference proteome</keyword>
<keyword evidence="7" id="KW-0735">Signal-anchor</keyword>
<dbReference type="InterPro" id="IPR024709">
    <property type="entry name" value="FucosylTrfase_pln"/>
</dbReference>
<comment type="similarity">
    <text evidence="3">Belongs to the glycosyltransferase GT106 family.</text>
</comment>
<gene>
    <name evidence="16" type="ORF">MTR67_047180</name>
</gene>
<feature type="compositionally biased region" description="Basic residues" evidence="14">
    <location>
        <begin position="475"/>
        <end position="486"/>
    </location>
</feature>
<evidence type="ECO:0000256" key="13">
    <source>
        <dbReference type="ARBA" id="ARBA00030350"/>
    </source>
</evidence>
<comment type="subcellular location">
    <subcellularLocation>
        <location evidence="1">Membrane</location>
        <topology evidence="1">Single-pass type II membrane protein</topology>
    </subcellularLocation>
</comment>
<evidence type="ECO:0000256" key="2">
    <source>
        <dbReference type="ARBA" id="ARBA00004881"/>
    </source>
</evidence>
<keyword evidence="5" id="KW-0808">Transferase</keyword>
<dbReference type="EMBL" id="CP133622">
    <property type="protein sequence ID" value="WMV53795.1"/>
    <property type="molecule type" value="Genomic_DNA"/>
</dbReference>
<protein>
    <recommendedName>
        <fullName evidence="13">O-fucosyltransferase family protein</fullName>
    </recommendedName>
</protein>
<evidence type="ECO:0000256" key="9">
    <source>
        <dbReference type="ARBA" id="ARBA00023136"/>
    </source>
</evidence>
<keyword evidence="10" id="KW-0325">Glycoprotein</keyword>
<comment type="pathway">
    <text evidence="2">Glycan metabolism.</text>
</comment>
<dbReference type="InterPro" id="IPR019378">
    <property type="entry name" value="GDP-Fuc_O-FucTrfase"/>
</dbReference>
<dbReference type="GO" id="GO:0005737">
    <property type="term" value="C:cytoplasm"/>
    <property type="evidence" value="ECO:0007669"/>
    <property type="project" value="TreeGrafter"/>
</dbReference>
<keyword evidence="12" id="KW-0119">Carbohydrate metabolism</keyword>
<reference evidence="16" key="1">
    <citation type="submission" date="2023-08" db="EMBL/GenBank/DDBJ databases">
        <title>A de novo genome assembly of Solanum verrucosum Schlechtendal, a Mexican diploid species geographically isolated from the other diploid A-genome species in potato relatives.</title>
        <authorList>
            <person name="Hosaka K."/>
        </authorList>
    </citation>
    <scope>NUCLEOTIDE SEQUENCE</scope>
    <source>
        <tissue evidence="16">Young leaves</tissue>
    </source>
</reference>
<evidence type="ECO:0000256" key="4">
    <source>
        <dbReference type="ARBA" id="ARBA00022676"/>
    </source>
</evidence>
<evidence type="ECO:0000313" key="17">
    <source>
        <dbReference type="Proteomes" id="UP001234989"/>
    </source>
</evidence>
<keyword evidence="9 15" id="KW-0472">Membrane</keyword>
<keyword evidence="6 15" id="KW-0812">Transmembrane</keyword>
<dbReference type="GO" id="GO:0006004">
    <property type="term" value="P:fucose metabolic process"/>
    <property type="evidence" value="ECO:0007669"/>
    <property type="project" value="UniProtKB-KW"/>
</dbReference>
<feature type="transmembrane region" description="Helical" evidence="15">
    <location>
        <begin position="20"/>
        <end position="38"/>
    </location>
</feature>
<evidence type="ECO:0000256" key="12">
    <source>
        <dbReference type="ARBA" id="ARBA00023277"/>
    </source>
</evidence>
<evidence type="ECO:0000256" key="6">
    <source>
        <dbReference type="ARBA" id="ARBA00022692"/>
    </source>
</evidence>
<dbReference type="PANTHER" id="PTHR31741">
    <property type="entry name" value="OS02G0726500 PROTEIN-RELATED"/>
    <property type="match status" value="1"/>
</dbReference>
<dbReference type="GO" id="GO:0016757">
    <property type="term" value="F:glycosyltransferase activity"/>
    <property type="evidence" value="ECO:0007669"/>
    <property type="project" value="UniProtKB-KW"/>
</dbReference>
<evidence type="ECO:0000256" key="5">
    <source>
        <dbReference type="ARBA" id="ARBA00022679"/>
    </source>
</evidence>
<dbReference type="GO" id="GO:0005634">
    <property type="term" value="C:nucleus"/>
    <property type="evidence" value="ECO:0007669"/>
    <property type="project" value="TreeGrafter"/>
</dbReference>
<evidence type="ECO:0000256" key="15">
    <source>
        <dbReference type="SAM" id="Phobius"/>
    </source>
</evidence>
<name>A0AAF0ZYC0_SOLVR</name>
<feature type="region of interest" description="Disordered" evidence="14">
    <location>
        <begin position="475"/>
        <end position="495"/>
    </location>
</feature>
<dbReference type="Proteomes" id="UP001234989">
    <property type="component" value="Chromosome 11"/>
</dbReference>
<dbReference type="PANTHER" id="PTHR31741:SF15">
    <property type="entry name" value="O-FUCOSYLTRANSFERASE 38"/>
    <property type="match status" value="1"/>
</dbReference>
<keyword evidence="11" id="KW-0294">Fucose metabolism</keyword>
<keyword evidence="8 15" id="KW-1133">Transmembrane helix</keyword>
<sequence>MGNRGHTQYRTTRRTSNFSITLYIFLLFVFSMFVFFYYTKDMAEDEQKPVLASEKKEEPEFEENEDNSVWEASKSHGLHPCIKPTAKYKAALGWNRYLTVKSNGGLNQMRTGIADMVAVAHVMNATLVIPQLDKRSFWQDSSIFHTPLVCFSPNSPPYTRGYHVPPFLLALTPPSSHPATKKVIHVAKSDSRLANNELPLDIQRLRCRALYSALRFSPPIERLGKKLVEQLRTRAERYVALHLRYEKDMLSFTGCTYGLTDAEAEELRVMRRDMVRNEVILAKVEVASMADKRREVRLKWFGHVKRRCAIVPVRREKTNHWKIKVINSTEQRIGGFCPLTPKEVGLFLQALGYPPSTLIYIAAGEIYGGNTRLSELKSYFPNVVFKEMLATPDLREFANHASQAAALDYLISVESDVFIPSHSGNMARAVEGHRRFLGHRKTITPDRKGLVEIFDQLEAGQLDGSSFSHLVRHLHKNRQGAPRKRAGAPSGVRGRARSRLEESFYQNPYPECICSSRTRVRK</sequence>
<keyword evidence="4" id="KW-0328">Glycosyltransferase</keyword>
<dbReference type="AlphaFoldDB" id="A0AAF0ZYC0"/>
<dbReference type="GO" id="GO:0016020">
    <property type="term" value="C:membrane"/>
    <property type="evidence" value="ECO:0007669"/>
    <property type="project" value="UniProtKB-SubCell"/>
</dbReference>
<dbReference type="PIRSF" id="PIRSF009360">
    <property type="entry name" value="UCP009360"/>
    <property type="match status" value="1"/>
</dbReference>
<evidence type="ECO:0000256" key="3">
    <source>
        <dbReference type="ARBA" id="ARBA00007737"/>
    </source>
</evidence>
<dbReference type="Pfam" id="PF10250">
    <property type="entry name" value="O-FucT"/>
    <property type="match status" value="1"/>
</dbReference>
<proteinExistence type="inferred from homology"/>